<name>A0A9D7QH98_9RHOO</name>
<proteinExistence type="inferred from homology"/>
<reference evidence="5" key="1">
    <citation type="submission" date="2020-10" db="EMBL/GenBank/DDBJ databases">
        <title>Connecting structure to function with the recovery of over 1000 high-quality activated sludge metagenome-assembled genomes encoding full-length rRNA genes using long-read sequencing.</title>
        <authorList>
            <person name="Singleton C.M."/>
            <person name="Petriglieri F."/>
            <person name="Kristensen J.M."/>
            <person name="Kirkegaard R.H."/>
            <person name="Michaelsen T.Y."/>
            <person name="Andersen M.H."/>
            <person name="Karst S.M."/>
            <person name="Dueholm M.S."/>
            <person name="Nielsen P.H."/>
            <person name="Albertsen M."/>
        </authorList>
    </citation>
    <scope>NUCLEOTIDE SEQUENCE</scope>
    <source>
        <strain evidence="5">OdNE_18-Q3-R46-58_BAT3C.305</strain>
    </source>
</reference>
<feature type="chain" id="PRO_5039175884" evidence="2">
    <location>
        <begin position="21"/>
        <end position="334"/>
    </location>
</feature>
<dbReference type="Pfam" id="PF25954">
    <property type="entry name" value="Beta-barrel_RND_2"/>
    <property type="match status" value="1"/>
</dbReference>
<dbReference type="Gene3D" id="2.40.30.170">
    <property type="match status" value="1"/>
</dbReference>
<evidence type="ECO:0000256" key="1">
    <source>
        <dbReference type="ARBA" id="ARBA00009477"/>
    </source>
</evidence>
<dbReference type="GO" id="GO:0015562">
    <property type="term" value="F:efflux transmembrane transporter activity"/>
    <property type="evidence" value="ECO:0007669"/>
    <property type="project" value="TreeGrafter"/>
</dbReference>
<dbReference type="InterPro" id="IPR058792">
    <property type="entry name" value="Beta-barrel_RND_2"/>
</dbReference>
<dbReference type="Gene3D" id="1.10.287.470">
    <property type="entry name" value="Helix hairpin bin"/>
    <property type="match status" value="1"/>
</dbReference>
<evidence type="ECO:0000313" key="5">
    <source>
        <dbReference type="EMBL" id="MBK8888874.1"/>
    </source>
</evidence>
<dbReference type="EMBL" id="JADKBR010000001">
    <property type="protein sequence ID" value="MBK8888874.1"/>
    <property type="molecule type" value="Genomic_DNA"/>
</dbReference>
<dbReference type="PANTHER" id="PTHR30469:SF18">
    <property type="entry name" value="RESISTANCE-NODULATION-CELL DIVISION (RND) EFFLUX MEMBRANE FUSION PROTEIN-RELATED"/>
    <property type="match status" value="1"/>
</dbReference>
<dbReference type="NCBIfam" id="TIGR01730">
    <property type="entry name" value="RND_mfp"/>
    <property type="match status" value="1"/>
</dbReference>
<evidence type="ECO:0000259" key="3">
    <source>
        <dbReference type="Pfam" id="PF25954"/>
    </source>
</evidence>
<dbReference type="Pfam" id="PF25973">
    <property type="entry name" value="BSH_CzcB"/>
    <property type="match status" value="1"/>
</dbReference>
<dbReference type="PANTHER" id="PTHR30469">
    <property type="entry name" value="MULTIDRUG RESISTANCE PROTEIN MDTA"/>
    <property type="match status" value="1"/>
</dbReference>
<organism evidence="5 6">
    <name type="scientific">Candidatus Dechloromonas phosphorivorans</name>
    <dbReference type="NCBI Taxonomy" id="2899244"/>
    <lineage>
        <taxon>Bacteria</taxon>
        <taxon>Pseudomonadati</taxon>
        <taxon>Pseudomonadota</taxon>
        <taxon>Betaproteobacteria</taxon>
        <taxon>Rhodocyclales</taxon>
        <taxon>Azonexaceae</taxon>
        <taxon>Dechloromonas</taxon>
    </lineage>
</organism>
<dbReference type="Gene3D" id="2.40.420.20">
    <property type="match status" value="1"/>
</dbReference>
<dbReference type="SUPFAM" id="SSF111369">
    <property type="entry name" value="HlyD-like secretion proteins"/>
    <property type="match status" value="1"/>
</dbReference>
<gene>
    <name evidence="5" type="ORF">IPN75_00100</name>
</gene>
<evidence type="ECO:0000313" key="6">
    <source>
        <dbReference type="Proteomes" id="UP000808146"/>
    </source>
</evidence>
<dbReference type="Gene3D" id="2.40.50.100">
    <property type="match status" value="1"/>
</dbReference>
<protein>
    <submittedName>
        <fullName evidence="5">Efflux RND transporter periplasmic adaptor subunit</fullName>
    </submittedName>
</protein>
<keyword evidence="2" id="KW-0732">Signal</keyword>
<dbReference type="InterPro" id="IPR006143">
    <property type="entry name" value="RND_pump_MFP"/>
</dbReference>
<comment type="caution">
    <text evidence="5">The sequence shown here is derived from an EMBL/GenBank/DDBJ whole genome shotgun (WGS) entry which is preliminary data.</text>
</comment>
<feature type="domain" description="CzcB-like barrel-sandwich hybrid" evidence="4">
    <location>
        <begin position="57"/>
        <end position="181"/>
    </location>
</feature>
<dbReference type="Proteomes" id="UP000808146">
    <property type="component" value="Unassembled WGS sequence"/>
</dbReference>
<sequence>MKTKLVFALFWALTLGPALASGIANAYAEGLPTVVAKPHAVDLTFSAEALVEAVQQTTVGAQIAGRVLDVRADAGQPVRKGEVLMRIDAREAEEAARAAEALYTNAKVNYERTRSLVAQKFMSSAALDKAKADFDAAAANRAAAGASQSHAIIVSPMTGIVARRLAELGDMTTPGKPLFVIYEPGSLRVTASVPQYRLKTMRSIKVARVEFPELGKWVDATAVTLLPTADSSTHVSQVRVALPPVAEATPGMFARVHFVTGQAERLTVPAGAVLRRGEVAAVYVMAVDNRLSLRQLRLGEVVGQGEIEVLAGLSAGDRVVSDPVKAGIQLKTGH</sequence>
<comment type="similarity">
    <text evidence="1">Belongs to the membrane fusion protein (MFP) (TC 8.A.1) family.</text>
</comment>
<accession>A0A9D7QH98</accession>
<evidence type="ECO:0000256" key="2">
    <source>
        <dbReference type="SAM" id="SignalP"/>
    </source>
</evidence>
<evidence type="ECO:0000259" key="4">
    <source>
        <dbReference type="Pfam" id="PF25973"/>
    </source>
</evidence>
<feature type="signal peptide" evidence="2">
    <location>
        <begin position="1"/>
        <end position="20"/>
    </location>
</feature>
<dbReference type="GO" id="GO:1990281">
    <property type="term" value="C:efflux pump complex"/>
    <property type="evidence" value="ECO:0007669"/>
    <property type="project" value="TreeGrafter"/>
</dbReference>
<dbReference type="AlphaFoldDB" id="A0A9D7QH98"/>
<feature type="domain" description="CusB-like beta-barrel" evidence="3">
    <location>
        <begin position="189"/>
        <end position="260"/>
    </location>
</feature>
<dbReference type="InterPro" id="IPR058647">
    <property type="entry name" value="BSH_CzcB-like"/>
</dbReference>